<dbReference type="Pfam" id="PF09286">
    <property type="entry name" value="Pro-kuma_activ"/>
    <property type="match status" value="1"/>
</dbReference>
<evidence type="ECO:0000313" key="3">
    <source>
        <dbReference type="Proteomes" id="UP001590951"/>
    </source>
</evidence>
<dbReference type="SUPFAM" id="SSF54897">
    <property type="entry name" value="Protease propeptides/inhibitors"/>
    <property type="match status" value="1"/>
</dbReference>
<feature type="domain" description="Peptidase S53 activation" evidence="1">
    <location>
        <begin position="2"/>
        <end position="44"/>
    </location>
</feature>
<keyword evidence="3" id="KW-1185">Reference proteome</keyword>
<proteinExistence type="predicted"/>
<evidence type="ECO:0000259" key="1">
    <source>
        <dbReference type="Pfam" id="PF09286"/>
    </source>
</evidence>
<sequence>MEALLKTEYHDFQHGNTGERQIGCDEYIIPASIRPHVDFVTPTIGFSERGRYRKSVRKQVEQVDGNSGRQFVAMAEKHLVD</sequence>
<dbReference type="Proteomes" id="UP001590951">
    <property type="component" value="Unassembled WGS sequence"/>
</dbReference>
<reference evidence="2 3" key="1">
    <citation type="submission" date="2024-09" db="EMBL/GenBank/DDBJ databases">
        <title>Rethinking Asexuality: The Enigmatic Case of Functional Sexual Genes in Lepraria (Stereocaulaceae).</title>
        <authorList>
            <person name="Doellman M."/>
            <person name="Sun Y."/>
            <person name="Barcenas-Pena A."/>
            <person name="Lumbsch H.T."/>
            <person name="Grewe F."/>
        </authorList>
    </citation>
    <scope>NUCLEOTIDE SEQUENCE [LARGE SCALE GENOMIC DNA]</scope>
    <source>
        <strain evidence="2 3">Grewe 0041</strain>
    </source>
</reference>
<dbReference type="InterPro" id="IPR015366">
    <property type="entry name" value="S53_propep"/>
</dbReference>
<accession>A0ABR4B2B0</accession>
<comment type="caution">
    <text evidence="2">The sequence shown here is derived from an EMBL/GenBank/DDBJ whole genome shotgun (WGS) entry which is preliminary data.</text>
</comment>
<gene>
    <name evidence="2" type="ORF">ABVK25_007795</name>
</gene>
<dbReference type="EMBL" id="JBHFEH010000031">
    <property type="protein sequence ID" value="KAL2051880.1"/>
    <property type="molecule type" value="Genomic_DNA"/>
</dbReference>
<organism evidence="2 3">
    <name type="scientific">Lepraria finkii</name>
    <dbReference type="NCBI Taxonomy" id="1340010"/>
    <lineage>
        <taxon>Eukaryota</taxon>
        <taxon>Fungi</taxon>
        <taxon>Dikarya</taxon>
        <taxon>Ascomycota</taxon>
        <taxon>Pezizomycotina</taxon>
        <taxon>Lecanoromycetes</taxon>
        <taxon>OSLEUM clade</taxon>
        <taxon>Lecanoromycetidae</taxon>
        <taxon>Lecanorales</taxon>
        <taxon>Lecanorineae</taxon>
        <taxon>Stereocaulaceae</taxon>
        <taxon>Lepraria</taxon>
    </lineage>
</organism>
<protein>
    <recommendedName>
        <fullName evidence="1">Peptidase S53 activation domain-containing protein</fullName>
    </recommendedName>
</protein>
<name>A0ABR4B2B0_9LECA</name>
<evidence type="ECO:0000313" key="2">
    <source>
        <dbReference type="EMBL" id="KAL2051880.1"/>
    </source>
</evidence>